<feature type="non-terminal residue" evidence="2">
    <location>
        <position position="84"/>
    </location>
</feature>
<dbReference type="EMBL" id="BARU01048143">
    <property type="protein sequence ID" value="GAH93741.1"/>
    <property type="molecule type" value="Genomic_DNA"/>
</dbReference>
<dbReference type="Gene3D" id="3.90.550.10">
    <property type="entry name" value="Spore Coat Polysaccharide Biosynthesis Protein SpsA, Chain A"/>
    <property type="match status" value="1"/>
</dbReference>
<dbReference type="InterPro" id="IPR029044">
    <property type="entry name" value="Nucleotide-diphossugar_trans"/>
</dbReference>
<dbReference type="AlphaFoldDB" id="X1JG87"/>
<feature type="non-terminal residue" evidence="2">
    <location>
        <position position="1"/>
    </location>
</feature>
<protein>
    <recommendedName>
        <fullName evidence="1">Glycosyltransferase 2-like domain-containing protein</fullName>
    </recommendedName>
</protein>
<evidence type="ECO:0000259" key="1">
    <source>
        <dbReference type="Pfam" id="PF00535"/>
    </source>
</evidence>
<gene>
    <name evidence="2" type="ORF">S03H2_71730</name>
</gene>
<name>X1JG87_9ZZZZ</name>
<proteinExistence type="predicted"/>
<sequence>KSLRCPITGFIPLNKYLKSSYDLILFKKKMKYNMNKNSKNNKKLPLVSIIVITYECGDTIETCLKSLLAQTYENKEIILVDNFS</sequence>
<dbReference type="Pfam" id="PF00535">
    <property type="entry name" value="Glycos_transf_2"/>
    <property type="match status" value="1"/>
</dbReference>
<evidence type="ECO:0000313" key="2">
    <source>
        <dbReference type="EMBL" id="GAH93741.1"/>
    </source>
</evidence>
<reference evidence="2" key="1">
    <citation type="journal article" date="2014" name="Front. Microbiol.">
        <title>High frequency of phylogenetically diverse reductive dehalogenase-homologous genes in deep subseafloor sedimentary metagenomes.</title>
        <authorList>
            <person name="Kawai M."/>
            <person name="Futagami T."/>
            <person name="Toyoda A."/>
            <person name="Takaki Y."/>
            <person name="Nishi S."/>
            <person name="Hori S."/>
            <person name="Arai W."/>
            <person name="Tsubouchi T."/>
            <person name="Morono Y."/>
            <person name="Uchiyama I."/>
            <person name="Ito T."/>
            <person name="Fujiyama A."/>
            <person name="Inagaki F."/>
            <person name="Takami H."/>
        </authorList>
    </citation>
    <scope>NUCLEOTIDE SEQUENCE</scope>
    <source>
        <strain evidence="2">Expedition CK06-06</strain>
    </source>
</reference>
<dbReference type="SUPFAM" id="SSF53448">
    <property type="entry name" value="Nucleotide-diphospho-sugar transferases"/>
    <property type="match status" value="1"/>
</dbReference>
<accession>X1JG87</accession>
<dbReference type="InterPro" id="IPR001173">
    <property type="entry name" value="Glyco_trans_2-like"/>
</dbReference>
<comment type="caution">
    <text evidence="2">The sequence shown here is derived from an EMBL/GenBank/DDBJ whole genome shotgun (WGS) entry which is preliminary data.</text>
</comment>
<organism evidence="2">
    <name type="scientific">marine sediment metagenome</name>
    <dbReference type="NCBI Taxonomy" id="412755"/>
    <lineage>
        <taxon>unclassified sequences</taxon>
        <taxon>metagenomes</taxon>
        <taxon>ecological metagenomes</taxon>
    </lineage>
</organism>
<feature type="domain" description="Glycosyltransferase 2-like" evidence="1">
    <location>
        <begin position="48"/>
        <end position="84"/>
    </location>
</feature>